<gene>
    <name evidence="1" type="ORF">KYD98_17775</name>
</gene>
<protein>
    <submittedName>
        <fullName evidence="1">Uncharacterized protein</fullName>
    </submittedName>
</protein>
<dbReference type="EMBL" id="JAHXPT010000026">
    <property type="protein sequence ID" value="MBW6411930.1"/>
    <property type="molecule type" value="Genomic_DNA"/>
</dbReference>
<reference evidence="1 2" key="1">
    <citation type="submission" date="2021-07" db="EMBL/GenBank/DDBJ databases">
        <title>Clostridium weizhouense sp. nov., an anaerobic bacterium isolated from activated sludge of Petroleum wastewater.</title>
        <authorList>
            <person name="Li Q."/>
        </authorList>
    </citation>
    <scope>NUCLEOTIDE SEQUENCE [LARGE SCALE GENOMIC DNA]</scope>
    <source>
        <strain evidence="1 2">YB-6</strain>
    </source>
</reference>
<comment type="caution">
    <text evidence="1">The sequence shown here is derived from an EMBL/GenBank/DDBJ whole genome shotgun (WGS) entry which is preliminary data.</text>
</comment>
<evidence type="ECO:0000313" key="1">
    <source>
        <dbReference type="EMBL" id="MBW6411930.1"/>
    </source>
</evidence>
<accession>A0ABS7AVJ5</accession>
<proteinExistence type="predicted"/>
<dbReference type="Proteomes" id="UP001519921">
    <property type="component" value="Unassembled WGS sequence"/>
</dbReference>
<sequence>MNIMNIKDIQEAFNNNYNFSDLITKSREYIEEIVDNRENNFLAETIEESQKRNELKDFVIEYSKTYLIINKCLGENPSFRIAFNFINPESGYPDYVYEIEYNILGEFQDEFFLEV</sequence>
<keyword evidence="2" id="KW-1185">Reference proteome</keyword>
<name>A0ABS7AVJ5_9CLOT</name>
<evidence type="ECO:0000313" key="2">
    <source>
        <dbReference type="Proteomes" id="UP001519921"/>
    </source>
</evidence>
<organism evidence="1 2">
    <name type="scientific">Clostridium weizhouense</name>
    <dbReference type="NCBI Taxonomy" id="2859781"/>
    <lineage>
        <taxon>Bacteria</taxon>
        <taxon>Bacillati</taxon>
        <taxon>Bacillota</taxon>
        <taxon>Clostridia</taxon>
        <taxon>Eubacteriales</taxon>
        <taxon>Clostridiaceae</taxon>
        <taxon>Clostridium</taxon>
    </lineage>
</organism>